<feature type="chain" id="PRO_5039245092" evidence="2">
    <location>
        <begin position="22"/>
        <end position="370"/>
    </location>
</feature>
<keyword evidence="2" id="KW-0732">Signal</keyword>
<evidence type="ECO:0000256" key="1">
    <source>
        <dbReference type="SAM" id="MobiDB-lite"/>
    </source>
</evidence>
<protein>
    <submittedName>
        <fullName evidence="4">PQQ-dependent sugar dehydrogenase</fullName>
    </submittedName>
</protein>
<dbReference type="InterPro" id="IPR012938">
    <property type="entry name" value="Glc/Sorbosone_DH"/>
</dbReference>
<dbReference type="InterPro" id="IPR011042">
    <property type="entry name" value="6-blade_b-propeller_TolB-like"/>
</dbReference>
<feature type="region of interest" description="Disordered" evidence="1">
    <location>
        <begin position="36"/>
        <end position="72"/>
    </location>
</feature>
<dbReference type="EMBL" id="SMKI01000066">
    <property type="protein sequence ID" value="TDC76885.1"/>
    <property type="molecule type" value="Genomic_DNA"/>
</dbReference>
<dbReference type="SUPFAM" id="SSF63829">
    <property type="entry name" value="Calcium-dependent phosphotriesterase"/>
    <property type="match status" value="1"/>
</dbReference>
<reference evidence="4 5" key="1">
    <citation type="submission" date="2019-03" db="EMBL/GenBank/DDBJ databases">
        <title>Draft genome sequences of novel Actinobacteria.</title>
        <authorList>
            <person name="Sahin N."/>
            <person name="Ay H."/>
            <person name="Saygin H."/>
        </authorList>
    </citation>
    <scope>NUCLEOTIDE SEQUENCE [LARGE SCALE GENOMIC DNA]</scope>
    <source>
        <strain evidence="4 5">DSM 41900</strain>
    </source>
</reference>
<keyword evidence="5" id="KW-1185">Reference proteome</keyword>
<organism evidence="4 5">
    <name type="scientific">Streptomyces hainanensis</name>
    <dbReference type="NCBI Taxonomy" id="402648"/>
    <lineage>
        <taxon>Bacteria</taxon>
        <taxon>Bacillati</taxon>
        <taxon>Actinomycetota</taxon>
        <taxon>Actinomycetes</taxon>
        <taxon>Kitasatosporales</taxon>
        <taxon>Streptomycetaceae</taxon>
        <taxon>Streptomyces</taxon>
    </lineage>
</organism>
<name>A0A4V2Y3K8_9ACTN</name>
<comment type="caution">
    <text evidence="4">The sequence shown here is derived from an EMBL/GenBank/DDBJ whole genome shotgun (WGS) entry which is preliminary data.</text>
</comment>
<sequence length="370" mass="36873">MRVRARAAAMVVAVMMCGGCAFGPAADRAERLGVAEDPTPRAPEPGGEPSPGDEPTEQPPVISEPAPPTGTAEIVGTVTEGLPEVCCAVTLPDGGLLVGEAGSGTIHQVAPDGAITEAGAAPGVSDLVDLALAPSDDVGGYLYISYDSPSGVRVTRLTYDQSAAPGSRLGTSRNVLLEDLPGGGVLAFGPDGMLYVGTADGGQPALGTDPESLGGKILRIEPDGDIPADNPFQGSPVYALGHGEVTGLAWDAAGRLWALDAAGDAGTELNSIAPGGGYEAGGIAPVHAWPAGEAAPRGLAFSAGSLWSPDAERSALWRIPLNGTELTADPVPLLADGELPDPRVVVPAVGGPGLGVLDGAAGTVLRIDIT</sequence>
<dbReference type="RefSeq" id="WP_132817331.1">
    <property type="nucleotide sequence ID" value="NZ_SMKI01000066.1"/>
</dbReference>
<dbReference type="Pfam" id="PF07995">
    <property type="entry name" value="GSDH"/>
    <property type="match status" value="1"/>
</dbReference>
<accession>A0A4V2Y3K8</accession>
<evidence type="ECO:0000313" key="5">
    <source>
        <dbReference type="Proteomes" id="UP000295345"/>
    </source>
</evidence>
<proteinExistence type="predicted"/>
<feature type="domain" description="Glucose/Sorbosone dehydrogenase" evidence="3">
    <location>
        <begin position="90"/>
        <end position="278"/>
    </location>
</feature>
<dbReference type="PANTHER" id="PTHR19328:SF13">
    <property type="entry name" value="HIPL1 PROTEIN"/>
    <property type="match status" value="1"/>
</dbReference>
<gene>
    <name evidence="4" type="ORF">E1283_08635</name>
</gene>
<dbReference type="PANTHER" id="PTHR19328">
    <property type="entry name" value="HEDGEHOG-INTERACTING PROTEIN"/>
    <property type="match status" value="1"/>
</dbReference>
<feature type="signal peptide" evidence="2">
    <location>
        <begin position="1"/>
        <end position="21"/>
    </location>
</feature>
<dbReference type="Proteomes" id="UP000295345">
    <property type="component" value="Unassembled WGS sequence"/>
</dbReference>
<evidence type="ECO:0000256" key="2">
    <source>
        <dbReference type="SAM" id="SignalP"/>
    </source>
</evidence>
<evidence type="ECO:0000259" key="3">
    <source>
        <dbReference type="Pfam" id="PF07995"/>
    </source>
</evidence>
<evidence type="ECO:0000313" key="4">
    <source>
        <dbReference type="EMBL" id="TDC76885.1"/>
    </source>
</evidence>
<dbReference type="OrthoDB" id="9770043at2"/>
<dbReference type="AlphaFoldDB" id="A0A4V2Y3K8"/>
<dbReference type="Gene3D" id="2.120.10.30">
    <property type="entry name" value="TolB, C-terminal domain"/>
    <property type="match status" value="1"/>
</dbReference>